<name>A0A072PCH3_9EURO</name>
<dbReference type="GeneID" id="25280404"/>
<feature type="region of interest" description="Disordered" evidence="1">
    <location>
        <begin position="1"/>
        <end position="42"/>
    </location>
</feature>
<dbReference type="InterPro" id="IPR010730">
    <property type="entry name" value="HET"/>
</dbReference>
<protein>
    <recommendedName>
        <fullName evidence="2">Heterokaryon incompatibility domain-containing protein</fullName>
    </recommendedName>
</protein>
<dbReference type="Pfam" id="PF06985">
    <property type="entry name" value="HET"/>
    <property type="match status" value="1"/>
</dbReference>
<proteinExistence type="predicted"/>
<dbReference type="RefSeq" id="XP_013260151.1">
    <property type="nucleotide sequence ID" value="XM_013404697.1"/>
</dbReference>
<organism evidence="3 4">
    <name type="scientific">Exophiala aquamarina CBS 119918</name>
    <dbReference type="NCBI Taxonomy" id="1182545"/>
    <lineage>
        <taxon>Eukaryota</taxon>
        <taxon>Fungi</taxon>
        <taxon>Dikarya</taxon>
        <taxon>Ascomycota</taxon>
        <taxon>Pezizomycotina</taxon>
        <taxon>Eurotiomycetes</taxon>
        <taxon>Chaetothyriomycetidae</taxon>
        <taxon>Chaetothyriales</taxon>
        <taxon>Herpotrichiellaceae</taxon>
        <taxon>Exophiala</taxon>
    </lineage>
</organism>
<dbReference type="PANTHER" id="PTHR24148:SF64">
    <property type="entry name" value="HETEROKARYON INCOMPATIBILITY DOMAIN-CONTAINING PROTEIN"/>
    <property type="match status" value="1"/>
</dbReference>
<dbReference type="VEuPathDB" id="FungiDB:A1O9_05479"/>
<sequence length="460" mass="52827">MSQERYLTDVGVEGTTIAPSTPTKHQRSSKRPPEYTSAHYEPIDKNGSSIRVLKLFSSNPNNPQVECELIQTSLDNEIARPYEALSWCWGPLSETAYINIRKGSKIYAKYVQPDLVSALQALRHYQNDRYLWIDAVCIDQFHPEEKNHQVEMMSIIYGKAQRVCIWLGDPTKSSRLALSFIKNEVLQLQNFDDLCDKKADTTKWNALLELMQRPWFSRRWVVQEISLAQRALIYCGSDKISWRKFAIAVELFVEVETATHRLSEVMKKDPRYYHVPGWFEYVSALGASLLVDATGRLFRDYKELQQPTTSPVGQADLDTELDMDSDLEALTDGESEAGSLDGTVNSQIIRGQPLLGLEYLVSSLSIFDTTVEHDTIYALLAIARDTTPRAQQISSKHLDHTQDVLERFTQKKRFNVDYEQPYVDVCKDFIQFCIHRSLHTDPSRALDILFRPWATEERKS</sequence>
<dbReference type="InterPro" id="IPR052895">
    <property type="entry name" value="HetReg/Transcr_Mod"/>
</dbReference>
<comment type="caution">
    <text evidence="3">The sequence shown here is derived from an EMBL/GenBank/DDBJ whole genome shotgun (WGS) entry which is preliminary data.</text>
</comment>
<dbReference type="OrthoDB" id="4161734at2759"/>
<dbReference type="EMBL" id="AMGV01000004">
    <property type="protein sequence ID" value="KEF57561.1"/>
    <property type="molecule type" value="Genomic_DNA"/>
</dbReference>
<keyword evidence="4" id="KW-1185">Reference proteome</keyword>
<dbReference type="STRING" id="1182545.A0A072PCH3"/>
<dbReference type="Proteomes" id="UP000027920">
    <property type="component" value="Unassembled WGS sequence"/>
</dbReference>
<reference evidence="3 4" key="1">
    <citation type="submission" date="2013-03" db="EMBL/GenBank/DDBJ databases">
        <title>The Genome Sequence of Exophiala aquamarina CBS 119918.</title>
        <authorList>
            <consortium name="The Broad Institute Genomics Platform"/>
            <person name="Cuomo C."/>
            <person name="de Hoog S."/>
            <person name="Gorbushina A."/>
            <person name="Walker B."/>
            <person name="Young S.K."/>
            <person name="Zeng Q."/>
            <person name="Gargeya S."/>
            <person name="Fitzgerald M."/>
            <person name="Haas B."/>
            <person name="Abouelleil A."/>
            <person name="Allen A.W."/>
            <person name="Alvarado L."/>
            <person name="Arachchi H.M."/>
            <person name="Berlin A.M."/>
            <person name="Chapman S.B."/>
            <person name="Gainer-Dewar J."/>
            <person name="Goldberg J."/>
            <person name="Griggs A."/>
            <person name="Gujja S."/>
            <person name="Hansen M."/>
            <person name="Howarth C."/>
            <person name="Imamovic A."/>
            <person name="Ireland A."/>
            <person name="Larimer J."/>
            <person name="McCowan C."/>
            <person name="Murphy C."/>
            <person name="Pearson M."/>
            <person name="Poon T.W."/>
            <person name="Priest M."/>
            <person name="Roberts A."/>
            <person name="Saif S."/>
            <person name="Shea T."/>
            <person name="Sisk P."/>
            <person name="Sykes S."/>
            <person name="Wortman J."/>
            <person name="Nusbaum C."/>
            <person name="Birren B."/>
        </authorList>
    </citation>
    <scope>NUCLEOTIDE SEQUENCE [LARGE SCALE GENOMIC DNA]</scope>
    <source>
        <strain evidence="3 4">CBS 119918</strain>
    </source>
</reference>
<feature type="domain" description="Heterokaryon incompatibility" evidence="2">
    <location>
        <begin position="82"/>
        <end position="224"/>
    </location>
</feature>
<evidence type="ECO:0000313" key="4">
    <source>
        <dbReference type="Proteomes" id="UP000027920"/>
    </source>
</evidence>
<dbReference type="HOGENOM" id="CLU_594511_0_0_1"/>
<evidence type="ECO:0000259" key="2">
    <source>
        <dbReference type="Pfam" id="PF06985"/>
    </source>
</evidence>
<dbReference type="AlphaFoldDB" id="A0A072PCH3"/>
<evidence type="ECO:0000313" key="3">
    <source>
        <dbReference type="EMBL" id="KEF57561.1"/>
    </source>
</evidence>
<evidence type="ECO:0000256" key="1">
    <source>
        <dbReference type="SAM" id="MobiDB-lite"/>
    </source>
</evidence>
<dbReference type="PANTHER" id="PTHR24148">
    <property type="entry name" value="ANKYRIN REPEAT DOMAIN-CONTAINING PROTEIN 39 HOMOLOG-RELATED"/>
    <property type="match status" value="1"/>
</dbReference>
<accession>A0A072PCH3</accession>
<gene>
    <name evidence="3" type="ORF">A1O9_05479</name>
</gene>